<evidence type="ECO:0000256" key="1">
    <source>
        <dbReference type="SAM" id="MobiDB-lite"/>
    </source>
</evidence>
<reference evidence="2 3" key="1">
    <citation type="submission" date="2023-06" db="EMBL/GenBank/DDBJ databases">
        <authorList>
            <person name="Feng G."/>
            <person name="Li J."/>
            <person name="Zhu H."/>
        </authorList>
    </citation>
    <scope>NUCLEOTIDE SEQUENCE [LARGE SCALE GENOMIC DNA]</scope>
    <source>
        <strain evidence="2 3">RHCKG23</strain>
    </source>
</reference>
<comment type="caution">
    <text evidence="2">The sequence shown here is derived from an EMBL/GenBank/DDBJ whole genome shotgun (WGS) entry which is preliminary data.</text>
</comment>
<evidence type="ECO:0000313" key="2">
    <source>
        <dbReference type="EMBL" id="MDM7884378.1"/>
    </source>
</evidence>
<protein>
    <submittedName>
        <fullName evidence="2">Uncharacterized protein</fullName>
    </submittedName>
</protein>
<feature type="region of interest" description="Disordered" evidence="1">
    <location>
        <begin position="1"/>
        <end position="56"/>
    </location>
</feature>
<feature type="compositionally biased region" description="Basic and acidic residues" evidence="1">
    <location>
        <begin position="1"/>
        <end position="22"/>
    </location>
</feature>
<sequence>MSDADGTRDTTNDPEGTEKPDGLGEDGTIPAHPEGVAAGFTGDDSHFNPEEDDPAE</sequence>
<keyword evidence="3" id="KW-1185">Reference proteome</keyword>
<accession>A0ABT7T476</accession>
<proteinExistence type="predicted"/>
<evidence type="ECO:0000313" key="3">
    <source>
        <dbReference type="Proteomes" id="UP001237823"/>
    </source>
</evidence>
<dbReference type="EMBL" id="JAUCML010000002">
    <property type="protein sequence ID" value="MDM7884378.1"/>
    <property type="molecule type" value="Genomic_DNA"/>
</dbReference>
<organism evidence="2 3">
    <name type="scientific">Curtobacterium citri</name>
    <dbReference type="NCBI Taxonomy" id="3055139"/>
    <lineage>
        <taxon>Bacteria</taxon>
        <taxon>Bacillati</taxon>
        <taxon>Actinomycetota</taxon>
        <taxon>Actinomycetes</taxon>
        <taxon>Micrococcales</taxon>
        <taxon>Microbacteriaceae</taxon>
        <taxon>Curtobacterium</taxon>
    </lineage>
</organism>
<dbReference type="RefSeq" id="WP_182045492.1">
    <property type="nucleotide sequence ID" value="NZ_JAUCML010000002.1"/>
</dbReference>
<dbReference type="Proteomes" id="UP001237823">
    <property type="component" value="Unassembled WGS sequence"/>
</dbReference>
<gene>
    <name evidence="2" type="ORF">QUG92_04615</name>
</gene>
<name>A0ABT7T476_9MICO</name>